<dbReference type="EC" id="1.13.11.-" evidence="5"/>
<evidence type="ECO:0000313" key="7">
    <source>
        <dbReference type="EMBL" id="QXN93193.1"/>
    </source>
</evidence>
<reference evidence="7 8" key="1">
    <citation type="submission" date="2021-07" db="EMBL/GenBank/DDBJ databases">
        <title>Whole Genome Sequence of Nocardia Iowensis.</title>
        <authorList>
            <person name="Lamm A."/>
            <person name="Collins-Fairclough A.M."/>
            <person name="Bunk B."/>
            <person name="Sproer C."/>
        </authorList>
    </citation>
    <scope>NUCLEOTIDE SEQUENCE [LARGE SCALE GENOMIC DNA]</scope>
    <source>
        <strain evidence="7 8">NRRL 5646</strain>
    </source>
</reference>
<comment type="cofactor">
    <cofactor evidence="5">
        <name>Fe(2+)</name>
        <dbReference type="ChEBI" id="CHEBI:29033"/>
    </cofactor>
    <text evidence="5">Binds 1 Fe(2+) ion per subunit.</text>
</comment>
<gene>
    <name evidence="7" type="ORF">KV110_08875</name>
</gene>
<keyword evidence="2 5" id="KW-0479">Metal-binding</keyword>
<protein>
    <recommendedName>
        <fullName evidence="5">Dioxygenase</fullName>
        <ecNumber evidence="5">1.13.11.-</ecNumber>
    </recommendedName>
</protein>
<keyword evidence="3 5" id="KW-0560">Oxidoreductase</keyword>
<evidence type="ECO:0000256" key="3">
    <source>
        <dbReference type="ARBA" id="ARBA00023002"/>
    </source>
</evidence>
<organism evidence="7 8">
    <name type="scientific">Nocardia iowensis</name>
    <dbReference type="NCBI Taxonomy" id="204891"/>
    <lineage>
        <taxon>Bacteria</taxon>
        <taxon>Bacillati</taxon>
        <taxon>Actinomycetota</taxon>
        <taxon>Actinomycetes</taxon>
        <taxon>Mycobacteriales</taxon>
        <taxon>Nocardiaceae</taxon>
        <taxon>Nocardia</taxon>
    </lineage>
</organism>
<evidence type="ECO:0000313" key="8">
    <source>
        <dbReference type="Proteomes" id="UP000694257"/>
    </source>
</evidence>
<evidence type="ECO:0000256" key="6">
    <source>
        <dbReference type="SAM" id="MobiDB-lite"/>
    </source>
</evidence>
<accession>A0ABX8RUH5</accession>
<dbReference type="InterPro" id="IPR004294">
    <property type="entry name" value="Carotenoid_Oase"/>
</dbReference>
<evidence type="ECO:0000256" key="5">
    <source>
        <dbReference type="RuleBase" id="RU364048"/>
    </source>
</evidence>
<keyword evidence="8" id="KW-1185">Reference proteome</keyword>
<dbReference type="RefSeq" id="WP_218475024.1">
    <property type="nucleotide sequence ID" value="NZ_BAABJN010000001.1"/>
</dbReference>
<evidence type="ECO:0000256" key="1">
    <source>
        <dbReference type="ARBA" id="ARBA00006787"/>
    </source>
</evidence>
<dbReference type="Pfam" id="PF03055">
    <property type="entry name" value="RPE65"/>
    <property type="match status" value="1"/>
</dbReference>
<comment type="similarity">
    <text evidence="1 5">Belongs to the carotenoid oxygenase family.</text>
</comment>
<dbReference type="PANTHER" id="PTHR10543">
    <property type="entry name" value="BETA-CAROTENE DIOXYGENASE"/>
    <property type="match status" value="1"/>
</dbReference>
<feature type="region of interest" description="Disordered" evidence="6">
    <location>
        <begin position="1"/>
        <end position="20"/>
    </location>
</feature>
<keyword evidence="5" id="KW-0223">Dioxygenase</keyword>
<proteinExistence type="inferred from homology"/>
<dbReference type="Proteomes" id="UP000694257">
    <property type="component" value="Chromosome"/>
</dbReference>
<evidence type="ECO:0000256" key="4">
    <source>
        <dbReference type="ARBA" id="ARBA00023004"/>
    </source>
</evidence>
<evidence type="ECO:0000256" key="2">
    <source>
        <dbReference type="ARBA" id="ARBA00022723"/>
    </source>
</evidence>
<keyword evidence="4 5" id="KW-0408">Iron</keyword>
<name>A0ABX8RUH5_NOCIO</name>
<feature type="compositionally biased region" description="Low complexity" evidence="6">
    <location>
        <begin position="1"/>
        <end position="10"/>
    </location>
</feature>
<dbReference type="EMBL" id="CP078145">
    <property type="protein sequence ID" value="QXN93193.1"/>
    <property type="molecule type" value="Genomic_DNA"/>
</dbReference>
<sequence>MTASTSTATTHPALRPAQEVPEEVALRVTGQLPQELRGTLYRNGPGRWEGGGFVARHAFDGDGLVSKFVIDGGAVRFQSRYVRTPKFLAEEAGRGGGVRGMGNQRPGGVLGNVGRYPADSANTHAIVQADRLLALSDVGRPWEIDLDDLTTRGSCDFDGKLPMLSRFSPHPRLDPVTGELFNFGVDLAPRLAAGLPIGLRCYRVDRAGRLHIEATVPLAHAHIQHDFAITERYFVFVLAPIVLDPIKAMLGLSTAEGATTYRPDIGTKIVLVPRHGGKRREIDCPPLMYVHINNAFEDRGDVVVDLVRYDDYREFFDPARDFRTPSIVGGYASRLRVSRADKVTIADFSDQRTEMPQHDQRRTSSPYRYGYHATLDSRPDSSNRISKIDTETGRHWEHVFEPGDAVGEPIFVPRSATAAEDDGWLLTAVYLAAENRSALVVLDARDPSRAPIAVAATDHHFFPGFHGSFTDRVAVPRY</sequence>
<dbReference type="PANTHER" id="PTHR10543:SF89">
    <property type="entry name" value="CAROTENOID 9,10(9',10')-CLEAVAGE DIOXYGENASE 1"/>
    <property type="match status" value="1"/>
</dbReference>